<comment type="caution">
    <text evidence="1">The sequence shown here is derived from an EMBL/GenBank/DDBJ whole genome shotgun (WGS) entry which is preliminary data.</text>
</comment>
<proteinExistence type="predicted"/>
<protein>
    <submittedName>
        <fullName evidence="1">Uncharacterized protein</fullName>
    </submittedName>
</protein>
<organism evidence="1 2">
    <name type="scientific">Candidatus Zambryskibacteria bacterium CG10_big_fil_rev_8_21_14_0_10_34_34</name>
    <dbReference type="NCBI Taxonomy" id="1975114"/>
    <lineage>
        <taxon>Bacteria</taxon>
        <taxon>Candidatus Zambryskiibacteriota</taxon>
    </lineage>
</organism>
<dbReference type="Proteomes" id="UP000230828">
    <property type="component" value="Unassembled WGS sequence"/>
</dbReference>
<sequence>MSLTSDFEQKFEQEKARTKECLDDVMQLLSHDTCSTRHQLIQVLQGRIDLIQAKIGNDRFFENAETGGRRTLME</sequence>
<evidence type="ECO:0000313" key="1">
    <source>
        <dbReference type="EMBL" id="PIR40234.1"/>
    </source>
</evidence>
<dbReference type="EMBL" id="PCXM01000016">
    <property type="protein sequence ID" value="PIR40234.1"/>
    <property type="molecule type" value="Genomic_DNA"/>
</dbReference>
<accession>A0A2H0R2I0</accession>
<evidence type="ECO:0000313" key="2">
    <source>
        <dbReference type="Proteomes" id="UP000230828"/>
    </source>
</evidence>
<gene>
    <name evidence="1" type="ORF">COV33_00880</name>
</gene>
<reference evidence="1 2" key="1">
    <citation type="submission" date="2017-09" db="EMBL/GenBank/DDBJ databases">
        <title>Depth-based differentiation of microbial function through sediment-hosted aquifers and enrichment of novel symbionts in the deep terrestrial subsurface.</title>
        <authorList>
            <person name="Probst A.J."/>
            <person name="Ladd B."/>
            <person name="Jarett J.K."/>
            <person name="Geller-Mcgrath D.E."/>
            <person name="Sieber C.M."/>
            <person name="Emerson J.B."/>
            <person name="Anantharaman K."/>
            <person name="Thomas B.C."/>
            <person name="Malmstrom R."/>
            <person name="Stieglmeier M."/>
            <person name="Klingl A."/>
            <person name="Woyke T."/>
            <person name="Ryan C.M."/>
            <person name="Banfield J.F."/>
        </authorList>
    </citation>
    <scope>NUCLEOTIDE SEQUENCE [LARGE SCALE GENOMIC DNA]</scope>
    <source>
        <strain evidence="1">CG10_big_fil_rev_8_21_14_0_10_34_34</strain>
    </source>
</reference>
<dbReference type="AlphaFoldDB" id="A0A2H0R2I0"/>
<name>A0A2H0R2I0_9BACT</name>